<keyword evidence="2" id="KW-1185">Reference proteome</keyword>
<evidence type="ECO:0000313" key="1">
    <source>
        <dbReference type="EMBL" id="CQH64537.1"/>
    </source>
</evidence>
<evidence type="ECO:0000313" key="2">
    <source>
        <dbReference type="Proteomes" id="UP000066737"/>
    </source>
</evidence>
<dbReference type="KEGG" id="hhb:Hhub_5063"/>
<organism evidence="1 2">
    <name type="scientific">Halobacterium hubeiense</name>
    <dbReference type="NCBI Taxonomy" id="1407499"/>
    <lineage>
        <taxon>Archaea</taxon>
        <taxon>Methanobacteriati</taxon>
        <taxon>Methanobacteriota</taxon>
        <taxon>Stenosarchaea group</taxon>
        <taxon>Halobacteria</taxon>
        <taxon>Halobacteriales</taxon>
        <taxon>Halobacteriaceae</taxon>
        <taxon>Halobacterium</taxon>
    </lineage>
</organism>
<name>A0A0U5H7U9_9EURY</name>
<proteinExistence type="predicted"/>
<accession>A0A0U5H7U9</accession>
<dbReference type="AlphaFoldDB" id="A0A0U5H7U9"/>
<dbReference type="Proteomes" id="UP000066737">
    <property type="component" value="Plasmid pSTJ002"/>
</dbReference>
<sequence length="38" mass="4492">MKCGRCSRNTTVEHYEVDGYTGYLCEECVETWDRIQSE</sequence>
<gene>
    <name evidence="1" type="ORF">HHUB_5063</name>
</gene>
<geneLocation type="plasmid" evidence="2">
    <name>pSTJ002</name>
</geneLocation>
<dbReference type="EMBL" id="LN831304">
    <property type="protein sequence ID" value="CQH64537.1"/>
    <property type="molecule type" value="Genomic_DNA"/>
</dbReference>
<protein>
    <submittedName>
        <fullName evidence="1">Homolog to small CPxCG-related zinc finger protein</fullName>
    </submittedName>
</protein>
<reference evidence="2" key="1">
    <citation type="journal article" date="2016" name="Environ. Microbiol.">
        <title>The complete genome of a viable archaeum isolated from 123-million-year-old rock salt.</title>
        <authorList>
            <person name="Jaakkola S.T."/>
            <person name="Pfeiffer F."/>
            <person name="Ravantti J.J."/>
            <person name="Guo Q."/>
            <person name="Liu Y."/>
            <person name="Chen X."/>
            <person name="Ma H."/>
            <person name="Yang C."/>
            <person name="Oksanen H.M."/>
            <person name="Bamford D.H."/>
        </authorList>
    </citation>
    <scope>NUCLEOTIDE SEQUENCE</scope>
    <source>
        <strain evidence="2">JI20-1</strain>
        <plasmid evidence="2">Plasmid pSTJ002</plasmid>
    </source>
</reference>